<organism evidence="2 3">
    <name type="scientific">Eubacterium cellulosolvens (strain ATCC 43171 / JCM 9499 / 6)</name>
    <name type="common">Cillobacterium cellulosolvens</name>
    <dbReference type="NCBI Taxonomy" id="633697"/>
    <lineage>
        <taxon>Bacteria</taxon>
        <taxon>Bacillati</taxon>
        <taxon>Bacillota</taxon>
        <taxon>Clostridia</taxon>
        <taxon>Eubacteriales</taxon>
        <taxon>Eubacteriaceae</taxon>
        <taxon>Eubacterium</taxon>
    </lineage>
</organism>
<dbReference type="Pfam" id="PF01476">
    <property type="entry name" value="LysM"/>
    <property type="match status" value="1"/>
</dbReference>
<proteinExistence type="predicted"/>
<dbReference type="PROSITE" id="PS51782">
    <property type="entry name" value="LYSM"/>
    <property type="match status" value="1"/>
</dbReference>
<dbReference type="SUPFAM" id="SSF54106">
    <property type="entry name" value="LysM domain"/>
    <property type="match status" value="1"/>
</dbReference>
<accession>I5AQV3</accession>
<dbReference type="STRING" id="633697.EubceDRAFT1_0316"/>
<evidence type="ECO:0000259" key="1">
    <source>
        <dbReference type="PROSITE" id="PS51782"/>
    </source>
</evidence>
<dbReference type="eggNOG" id="COG1388">
    <property type="taxonomic scope" value="Bacteria"/>
</dbReference>
<dbReference type="InterPro" id="IPR036779">
    <property type="entry name" value="LysM_dom_sf"/>
</dbReference>
<reference evidence="2 3" key="1">
    <citation type="submission" date="2010-08" db="EMBL/GenBank/DDBJ databases">
        <authorList>
            <consortium name="US DOE Joint Genome Institute (JGI-PGF)"/>
            <person name="Lucas S."/>
            <person name="Copeland A."/>
            <person name="Lapidus A."/>
            <person name="Cheng J.-F."/>
            <person name="Bruce D."/>
            <person name="Goodwin L."/>
            <person name="Pitluck S."/>
            <person name="Land M.L."/>
            <person name="Hauser L."/>
            <person name="Chang Y.-J."/>
            <person name="Anderson I.J."/>
            <person name="Johnson E."/>
            <person name="Mulhopadhyay B."/>
            <person name="Kyrpides N."/>
            <person name="Woyke T.J."/>
        </authorList>
    </citation>
    <scope>NUCLEOTIDE SEQUENCE [LARGE SCALE GENOMIC DNA]</scope>
    <source>
        <strain evidence="2 3">6</strain>
    </source>
</reference>
<dbReference type="CDD" id="cd00118">
    <property type="entry name" value="LysM"/>
    <property type="match status" value="1"/>
</dbReference>
<reference evidence="2 3" key="2">
    <citation type="submission" date="2012-02" db="EMBL/GenBank/DDBJ databases">
        <title>Improved High-Quality Draft sequence of Eubacterium cellulosolvens 6.</title>
        <authorList>
            <consortium name="US DOE Joint Genome Institute"/>
            <person name="Lucas S."/>
            <person name="Han J."/>
            <person name="Lapidus A."/>
            <person name="Cheng J.-F."/>
            <person name="Goodwin L."/>
            <person name="Pitluck S."/>
            <person name="Peters L."/>
            <person name="Mikhailova N."/>
            <person name="Gu W."/>
            <person name="Detter J.C."/>
            <person name="Han C."/>
            <person name="Tapia R."/>
            <person name="Land M."/>
            <person name="Hauser L."/>
            <person name="Kyrpides N."/>
            <person name="Ivanova N."/>
            <person name="Pagani I."/>
            <person name="Johnson E."/>
            <person name="Mukhopadhyay B."/>
            <person name="Anderson I."/>
            <person name="Woyke T."/>
        </authorList>
    </citation>
    <scope>NUCLEOTIDE SEQUENCE [LARGE SCALE GENOMIC DNA]</scope>
    <source>
        <strain evidence="2 3">6</strain>
    </source>
</reference>
<gene>
    <name evidence="2" type="ORF">EubceDRAFT1_0316</name>
</gene>
<evidence type="ECO:0000313" key="3">
    <source>
        <dbReference type="Proteomes" id="UP000005753"/>
    </source>
</evidence>
<dbReference type="Proteomes" id="UP000005753">
    <property type="component" value="Chromosome"/>
</dbReference>
<sequence length="140" mass="16064">MRTQTMRAGSAVYTSRTMVAARPSRSRREKRIARLRREARIRSLLLVLISVILTTAAVLTITAHKANADRMDVPTYKYYTSVSVKSGDTLWSIAQEYMSCEYEDTNDYIREVRSINHLVGNDLTPGEYLTVPYYSTEYKP</sequence>
<dbReference type="InterPro" id="IPR018392">
    <property type="entry name" value="LysM"/>
</dbReference>
<dbReference type="HOGENOM" id="CLU_136034_1_1_9"/>
<dbReference type="SMART" id="SM00257">
    <property type="entry name" value="LysM"/>
    <property type="match status" value="1"/>
</dbReference>
<name>I5AQV3_EUBC6</name>
<dbReference type="AlphaFoldDB" id="I5AQV3"/>
<protein>
    <submittedName>
        <fullName evidence="2">LysM domain-containing protein</fullName>
    </submittedName>
</protein>
<evidence type="ECO:0000313" key="2">
    <source>
        <dbReference type="EMBL" id="EIM56176.1"/>
    </source>
</evidence>
<dbReference type="EMBL" id="CM001487">
    <property type="protein sequence ID" value="EIM56176.1"/>
    <property type="molecule type" value="Genomic_DNA"/>
</dbReference>
<keyword evidence="3" id="KW-1185">Reference proteome</keyword>
<dbReference type="Gene3D" id="3.10.350.10">
    <property type="entry name" value="LysM domain"/>
    <property type="match status" value="1"/>
</dbReference>
<feature type="domain" description="LysM" evidence="1">
    <location>
        <begin position="80"/>
        <end position="131"/>
    </location>
</feature>